<evidence type="ECO:0000313" key="5">
    <source>
        <dbReference type="Proteomes" id="UP000230282"/>
    </source>
</evidence>
<keyword evidence="1 2" id="KW-0238">DNA-binding</keyword>
<proteinExistence type="predicted"/>
<dbReference type="Proteomes" id="UP000230282">
    <property type="component" value="Unassembled WGS sequence"/>
</dbReference>
<sequence length="188" mass="22357">MRQSELDMTAQIFAATERLMAEGGLHNLSMHKIARAANISAGTIYIYFKNKDELLMQFAQYVFSQFTQAIERNRDETRPYFEQYRQIWWNIWLFLKDNPMIVVNLNQYQSLPHFYEVCMELEPQSYWNRFCQNAIKDQVICDLPSHILFSLGLKSAVHLSVDCHFFKQQLSDEMLEDVIARTWRAIQK</sequence>
<reference evidence="4 5" key="1">
    <citation type="submission" date="2017-11" db="EMBL/GenBank/DDBJ databases">
        <title>Reclassification of Bisgaard taxon 5 as Caviibacterium pharyngocola gen. nov., sp. nov.</title>
        <authorList>
            <person name="Christensen H."/>
        </authorList>
    </citation>
    <scope>NUCLEOTIDE SEQUENCE [LARGE SCALE GENOMIC DNA]</scope>
    <source>
        <strain evidence="4 5">7_3</strain>
    </source>
</reference>
<dbReference type="PANTHER" id="PTHR43479:SF11">
    <property type="entry name" value="ACREF_ENVCD OPERON REPRESSOR-RELATED"/>
    <property type="match status" value="1"/>
</dbReference>
<feature type="domain" description="HTH tetR-type" evidence="3">
    <location>
        <begin position="6"/>
        <end position="66"/>
    </location>
</feature>
<evidence type="ECO:0000313" key="4">
    <source>
        <dbReference type="EMBL" id="PJG83896.1"/>
    </source>
</evidence>
<dbReference type="Pfam" id="PF22604">
    <property type="entry name" value="TetR_HI_0893_C"/>
    <property type="match status" value="1"/>
</dbReference>
<dbReference type="PRINTS" id="PR00455">
    <property type="entry name" value="HTHTETR"/>
</dbReference>
<protein>
    <submittedName>
        <fullName evidence="4">TetR family transcriptional regulator</fullName>
    </submittedName>
</protein>
<name>A0A2M8RYD8_9PAST</name>
<dbReference type="GO" id="GO:0003677">
    <property type="term" value="F:DNA binding"/>
    <property type="evidence" value="ECO:0007669"/>
    <property type="project" value="UniProtKB-UniRule"/>
</dbReference>
<accession>A0A2M8RYD8</accession>
<dbReference type="RefSeq" id="WP_100295861.1">
    <property type="nucleotide sequence ID" value="NZ_PHGZ01000004.1"/>
</dbReference>
<dbReference type="InterPro" id="IPR009057">
    <property type="entry name" value="Homeodomain-like_sf"/>
</dbReference>
<dbReference type="OrthoDB" id="63332at2"/>
<gene>
    <name evidence="4" type="ORF">CVP04_02050</name>
</gene>
<evidence type="ECO:0000256" key="2">
    <source>
        <dbReference type="PROSITE-ProRule" id="PRU00335"/>
    </source>
</evidence>
<comment type="caution">
    <text evidence="4">The sequence shown here is derived from an EMBL/GenBank/DDBJ whole genome shotgun (WGS) entry which is preliminary data.</text>
</comment>
<dbReference type="InterPro" id="IPR050624">
    <property type="entry name" value="HTH-type_Tx_Regulator"/>
</dbReference>
<dbReference type="SUPFAM" id="SSF46689">
    <property type="entry name" value="Homeodomain-like"/>
    <property type="match status" value="1"/>
</dbReference>
<dbReference type="InterPro" id="IPR054422">
    <property type="entry name" value="TetR-like_HI_0893_C"/>
</dbReference>
<dbReference type="PANTHER" id="PTHR43479">
    <property type="entry name" value="ACREF/ENVCD OPERON REPRESSOR-RELATED"/>
    <property type="match status" value="1"/>
</dbReference>
<evidence type="ECO:0000259" key="3">
    <source>
        <dbReference type="PROSITE" id="PS50977"/>
    </source>
</evidence>
<dbReference type="InterPro" id="IPR001647">
    <property type="entry name" value="HTH_TetR"/>
</dbReference>
<dbReference type="Gene3D" id="1.10.357.10">
    <property type="entry name" value="Tetracycline Repressor, domain 2"/>
    <property type="match status" value="1"/>
</dbReference>
<feature type="DNA-binding region" description="H-T-H motif" evidence="2">
    <location>
        <begin position="29"/>
        <end position="48"/>
    </location>
</feature>
<dbReference type="InterPro" id="IPR023772">
    <property type="entry name" value="DNA-bd_HTH_TetR-type_CS"/>
</dbReference>
<dbReference type="PROSITE" id="PS50977">
    <property type="entry name" value="HTH_TETR_2"/>
    <property type="match status" value="1"/>
</dbReference>
<dbReference type="EMBL" id="PHGZ01000004">
    <property type="protein sequence ID" value="PJG83896.1"/>
    <property type="molecule type" value="Genomic_DNA"/>
</dbReference>
<organism evidence="4 5">
    <name type="scientific">Caviibacterium pharyngocola</name>
    <dbReference type="NCBI Taxonomy" id="28159"/>
    <lineage>
        <taxon>Bacteria</taxon>
        <taxon>Pseudomonadati</taxon>
        <taxon>Pseudomonadota</taxon>
        <taxon>Gammaproteobacteria</taxon>
        <taxon>Pasteurellales</taxon>
        <taxon>Pasteurellaceae</taxon>
        <taxon>Caviibacterium</taxon>
    </lineage>
</organism>
<dbReference type="Pfam" id="PF00440">
    <property type="entry name" value="TetR_N"/>
    <property type="match status" value="1"/>
</dbReference>
<evidence type="ECO:0000256" key="1">
    <source>
        <dbReference type="ARBA" id="ARBA00023125"/>
    </source>
</evidence>
<dbReference type="PROSITE" id="PS01081">
    <property type="entry name" value="HTH_TETR_1"/>
    <property type="match status" value="1"/>
</dbReference>
<dbReference type="AlphaFoldDB" id="A0A2M8RYD8"/>
<keyword evidence="5" id="KW-1185">Reference proteome</keyword>